<dbReference type="EMBL" id="JAKUDN010000001">
    <property type="protein sequence ID" value="MCP8351744.1"/>
    <property type="molecule type" value="Genomic_DNA"/>
</dbReference>
<evidence type="ECO:0000256" key="3">
    <source>
        <dbReference type="ARBA" id="ARBA00022692"/>
    </source>
</evidence>
<feature type="transmembrane region" description="Helical" evidence="10">
    <location>
        <begin position="12"/>
        <end position="31"/>
    </location>
</feature>
<evidence type="ECO:0000313" key="12">
    <source>
        <dbReference type="Proteomes" id="UP001320768"/>
    </source>
</evidence>
<dbReference type="PANTHER" id="PTHR34128:SF2">
    <property type="entry name" value="CYTOCHROME C-TYPE BIOGENESIS PROTEIN CCME HOMOLOG, MITOCHONDRIAL"/>
    <property type="match status" value="1"/>
</dbReference>
<gene>
    <name evidence="11" type="ORF">MKS91_00335</name>
</gene>
<keyword evidence="3 10" id="KW-0812">Transmembrane</keyword>
<protein>
    <submittedName>
        <fullName evidence="11">Cytochrome c maturation protein CcmE</fullName>
    </submittedName>
</protein>
<proteinExistence type="predicted"/>
<keyword evidence="7 10" id="KW-1133">Transmembrane helix</keyword>
<dbReference type="RefSeq" id="WP_258568859.1">
    <property type="nucleotide sequence ID" value="NZ_JAKUDN010000001.1"/>
</dbReference>
<keyword evidence="2" id="KW-0349">Heme</keyword>
<evidence type="ECO:0000256" key="2">
    <source>
        <dbReference type="ARBA" id="ARBA00022617"/>
    </source>
</evidence>
<sequence>MNLYHYKRMRQVLVIMSGMLVAGWLMLDAVSEGMHLYMTPSEVVTRPDSQVYMGGVVVSGSLAQHQGVYAFKVADDKIDIDVQYIGALPTMFKEGQDAVVVGYYDNQVFHAKQVMAKHDEYYRPKGKNGAQ</sequence>
<evidence type="ECO:0000256" key="10">
    <source>
        <dbReference type="SAM" id="Phobius"/>
    </source>
</evidence>
<keyword evidence="4" id="KW-0479">Metal-binding</keyword>
<evidence type="ECO:0000313" key="11">
    <source>
        <dbReference type="EMBL" id="MCP8351744.1"/>
    </source>
</evidence>
<organism evidence="11 12">
    <name type="scientific">Candidatus Synchoanobacter obligatus</name>
    <dbReference type="NCBI Taxonomy" id="2919597"/>
    <lineage>
        <taxon>Bacteria</taxon>
        <taxon>Pseudomonadati</taxon>
        <taxon>Pseudomonadota</taxon>
        <taxon>Gammaproteobacteria</taxon>
        <taxon>Candidatus Comchoanobacterales</taxon>
        <taxon>Candidatus Comchoanobacteraceae</taxon>
        <taxon>Candidatus Synchoanobacter</taxon>
    </lineage>
</organism>
<dbReference type="PANTHER" id="PTHR34128">
    <property type="entry name" value="CYTOCHROME C-TYPE BIOGENESIS PROTEIN CCME HOMOLOG, MITOCHONDRIAL"/>
    <property type="match status" value="1"/>
</dbReference>
<dbReference type="Gene3D" id="2.40.50.140">
    <property type="entry name" value="Nucleic acid-binding proteins"/>
    <property type="match status" value="1"/>
</dbReference>
<accession>A0ABT1L3E6</accession>
<dbReference type="SUPFAM" id="SSF82093">
    <property type="entry name" value="Heme chaperone CcmE"/>
    <property type="match status" value="1"/>
</dbReference>
<keyword evidence="6" id="KW-0735">Signal-anchor</keyword>
<keyword evidence="5" id="KW-0201">Cytochrome c-type biogenesis</keyword>
<reference evidence="11 12" key="1">
    <citation type="journal article" date="2022" name="Nat. Microbiol.">
        <title>The microbiome of a bacterivorous marine choanoflagellate contains a resource-demanding obligate bacterial associate.</title>
        <authorList>
            <person name="Needham D.M."/>
            <person name="Poirier C."/>
            <person name="Bachy C."/>
            <person name="George E.E."/>
            <person name="Wilken S."/>
            <person name="Yung C.C.M."/>
            <person name="Limardo A.J."/>
            <person name="Morando M."/>
            <person name="Sudek L."/>
            <person name="Malmstrom R.R."/>
            <person name="Keeling P.J."/>
            <person name="Santoro A.E."/>
            <person name="Worden A.Z."/>
        </authorList>
    </citation>
    <scope>NUCLEOTIDE SEQUENCE [LARGE SCALE GENOMIC DNA]</scope>
    <source>
        <strain evidence="11 12">Comchoano-2</strain>
    </source>
</reference>
<keyword evidence="8" id="KW-0408">Iron</keyword>
<evidence type="ECO:0000256" key="7">
    <source>
        <dbReference type="ARBA" id="ARBA00022989"/>
    </source>
</evidence>
<dbReference type="InterPro" id="IPR012340">
    <property type="entry name" value="NA-bd_OB-fold"/>
</dbReference>
<dbReference type="InterPro" id="IPR004329">
    <property type="entry name" value="CcmE"/>
</dbReference>
<evidence type="ECO:0000256" key="5">
    <source>
        <dbReference type="ARBA" id="ARBA00022748"/>
    </source>
</evidence>
<name>A0ABT1L3E6_9GAMM</name>
<keyword evidence="9 10" id="KW-0472">Membrane</keyword>
<dbReference type="InterPro" id="IPR036127">
    <property type="entry name" value="CcmE-like_sf"/>
</dbReference>
<comment type="caution">
    <text evidence="11">The sequence shown here is derived from an EMBL/GenBank/DDBJ whole genome shotgun (WGS) entry which is preliminary data.</text>
</comment>
<comment type="subcellular location">
    <subcellularLocation>
        <location evidence="1">Membrane</location>
    </subcellularLocation>
</comment>
<evidence type="ECO:0000256" key="8">
    <source>
        <dbReference type="ARBA" id="ARBA00023004"/>
    </source>
</evidence>
<evidence type="ECO:0000256" key="6">
    <source>
        <dbReference type="ARBA" id="ARBA00022968"/>
    </source>
</evidence>
<evidence type="ECO:0000256" key="4">
    <source>
        <dbReference type="ARBA" id="ARBA00022723"/>
    </source>
</evidence>
<evidence type="ECO:0000256" key="1">
    <source>
        <dbReference type="ARBA" id="ARBA00004370"/>
    </source>
</evidence>
<dbReference type="Pfam" id="PF03100">
    <property type="entry name" value="CcmE"/>
    <property type="match status" value="1"/>
</dbReference>
<evidence type="ECO:0000256" key="9">
    <source>
        <dbReference type="ARBA" id="ARBA00023136"/>
    </source>
</evidence>
<dbReference type="Proteomes" id="UP001320768">
    <property type="component" value="Unassembled WGS sequence"/>
</dbReference>
<keyword evidence="12" id="KW-1185">Reference proteome</keyword>